<keyword evidence="1" id="KW-0812">Transmembrane</keyword>
<dbReference type="RefSeq" id="WP_173071212.1">
    <property type="nucleotide sequence ID" value="NZ_BAABGO010000002.1"/>
</dbReference>
<feature type="transmembrane region" description="Helical" evidence="1">
    <location>
        <begin position="195"/>
        <end position="215"/>
    </location>
</feature>
<sequence>MTQIATTPAAVATPSRTNALLTAGVLAGPVFVVTVLAQALTRDGFDPRRHPLSLLALGDLGWIQITNFVACGVLAFASAFGLRRALRGTRAGTWGPILIGTYGVGLVWGGVFSADPAYGFPVGTPDGAPEQLSWHGVLHGIAPAVAAIALIAAAFVFARRFAAEGRRGWAAYSIGAVVADLALTGVTFAVDDYRWMLAGGAVIWTWAAAVTAHVLRTRP</sequence>
<dbReference type="Pfam" id="PF06197">
    <property type="entry name" value="DUF998"/>
    <property type="match status" value="1"/>
</dbReference>
<evidence type="ECO:0000256" key="1">
    <source>
        <dbReference type="SAM" id="Phobius"/>
    </source>
</evidence>
<name>A0A6V8KUA6_9ACTN</name>
<dbReference type="Proteomes" id="UP000482800">
    <property type="component" value="Unassembled WGS sequence"/>
</dbReference>
<reference evidence="2 3" key="1">
    <citation type="submission" date="2020-03" db="EMBL/GenBank/DDBJ databases">
        <title>Whole genome shotgun sequence of Phytohabitans houttuyneae NBRC 108639.</title>
        <authorList>
            <person name="Komaki H."/>
            <person name="Tamura T."/>
        </authorList>
    </citation>
    <scope>NUCLEOTIDE SEQUENCE [LARGE SCALE GENOMIC DNA]</scope>
    <source>
        <strain evidence="2 3">NBRC 108639</strain>
    </source>
</reference>
<keyword evidence="1" id="KW-1133">Transmembrane helix</keyword>
<proteinExistence type="predicted"/>
<feature type="transmembrane region" description="Helical" evidence="1">
    <location>
        <begin position="169"/>
        <end position="189"/>
    </location>
</feature>
<feature type="transmembrane region" description="Helical" evidence="1">
    <location>
        <begin position="60"/>
        <end position="82"/>
    </location>
</feature>
<evidence type="ECO:0008006" key="4">
    <source>
        <dbReference type="Google" id="ProtNLM"/>
    </source>
</evidence>
<gene>
    <name evidence="2" type="ORF">Phou_100790</name>
</gene>
<accession>A0A6V8KUA6</accession>
<comment type="caution">
    <text evidence="2">The sequence shown here is derived from an EMBL/GenBank/DDBJ whole genome shotgun (WGS) entry which is preliminary data.</text>
</comment>
<dbReference type="InterPro" id="IPR009339">
    <property type="entry name" value="DUF998"/>
</dbReference>
<feature type="transmembrane region" description="Helical" evidence="1">
    <location>
        <begin position="134"/>
        <end position="157"/>
    </location>
</feature>
<protein>
    <recommendedName>
        <fullName evidence="4">DUF998 domain-containing protein</fullName>
    </recommendedName>
</protein>
<dbReference type="EMBL" id="BLPF01000004">
    <property type="protein sequence ID" value="GFJ85899.1"/>
    <property type="molecule type" value="Genomic_DNA"/>
</dbReference>
<dbReference type="AlphaFoldDB" id="A0A6V8KUA6"/>
<keyword evidence="1" id="KW-0472">Membrane</keyword>
<keyword evidence="3" id="KW-1185">Reference proteome</keyword>
<feature type="transmembrane region" description="Helical" evidence="1">
    <location>
        <begin position="20"/>
        <end position="40"/>
    </location>
</feature>
<evidence type="ECO:0000313" key="2">
    <source>
        <dbReference type="EMBL" id="GFJ85899.1"/>
    </source>
</evidence>
<evidence type="ECO:0000313" key="3">
    <source>
        <dbReference type="Proteomes" id="UP000482800"/>
    </source>
</evidence>
<organism evidence="2 3">
    <name type="scientific">Phytohabitans houttuyneae</name>
    <dbReference type="NCBI Taxonomy" id="1076126"/>
    <lineage>
        <taxon>Bacteria</taxon>
        <taxon>Bacillati</taxon>
        <taxon>Actinomycetota</taxon>
        <taxon>Actinomycetes</taxon>
        <taxon>Micromonosporales</taxon>
        <taxon>Micromonosporaceae</taxon>
    </lineage>
</organism>
<reference evidence="2 3" key="2">
    <citation type="submission" date="2020-03" db="EMBL/GenBank/DDBJ databases">
        <authorList>
            <person name="Ichikawa N."/>
            <person name="Kimura A."/>
            <person name="Kitahashi Y."/>
            <person name="Uohara A."/>
        </authorList>
    </citation>
    <scope>NUCLEOTIDE SEQUENCE [LARGE SCALE GENOMIC DNA]</scope>
    <source>
        <strain evidence="2 3">NBRC 108639</strain>
    </source>
</reference>
<feature type="transmembrane region" description="Helical" evidence="1">
    <location>
        <begin position="94"/>
        <end position="114"/>
    </location>
</feature>